<keyword evidence="1" id="KW-0812">Transmembrane</keyword>
<reference evidence="2" key="1">
    <citation type="submission" date="2022-03" db="EMBL/GenBank/DDBJ databases">
        <authorList>
            <person name="Sayadi A."/>
        </authorList>
    </citation>
    <scope>NUCLEOTIDE SEQUENCE</scope>
</reference>
<gene>
    <name evidence="2" type="ORF">ACAOBT_LOCUS23226</name>
</gene>
<evidence type="ECO:0000313" key="2">
    <source>
        <dbReference type="EMBL" id="CAH1996470.1"/>
    </source>
</evidence>
<dbReference type="EMBL" id="CAKOFQ010007260">
    <property type="protein sequence ID" value="CAH1996470.1"/>
    <property type="molecule type" value="Genomic_DNA"/>
</dbReference>
<comment type="caution">
    <text evidence="2">The sequence shown here is derived from an EMBL/GenBank/DDBJ whole genome shotgun (WGS) entry which is preliminary data.</text>
</comment>
<dbReference type="Proteomes" id="UP001152888">
    <property type="component" value="Unassembled WGS sequence"/>
</dbReference>
<sequence length="37" mass="4410">MDQQFTIQTNSTFREFYTYLTGMNLQTLSFIIISLKD</sequence>
<name>A0A9P0LKK9_ACAOB</name>
<accession>A0A9P0LKK9</accession>
<evidence type="ECO:0000313" key="3">
    <source>
        <dbReference type="Proteomes" id="UP001152888"/>
    </source>
</evidence>
<keyword evidence="1" id="KW-1133">Transmembrane helix</keyword>
<evidence type="ECO:0000256" key="1">
    <source>
        <dbReference type="SAM" id="Phobius"/>
    </source>
</evidence>
<proteinExistence type="predicted"/>
<dbReference type="AlphaFoldDB" id="A0A9P0LKK9"/>
<organism evidence="2 3">
    <name type="scientific">Acanthoscelides obtectus</name>
    <name type="common">Bean weevil</name>
    <name type="synonym">Bruchus obtectus</name>
    <dbReference type="NCBI Taxonomy" id="200917"/>
    <lineage>
        <taxon>Eukaryota</taxon>
        <taxon>Metazoa</taxon>
        <taxon>Ecdysozoa</taxon>
        <taxon>Arthropoda</taxon>
        <taxon>Hexapoda</taxon>
        <taxon>Insecta</taxon>
        <taxon>Pterygota</taxon>
        <taxon>Neoptera</taxon>
        <taxon>Endopterygota</taxon>
        <taxon>Coleoptera</taxon>
        <taxon>Polyphaga</taxon>
        <taxon>Cucujiformia</taxon>
        <taxon>Chrysomeloidea</taxon>
        <taxon>Chrysomelidae</taxon>
        <taxon>Bruchinae</taxon>
        <taxon>Bruchini</taxon>
        <taxon>Acanthoscelides</taxon>
    </lineage>
</organism>
<protein>
    <submittedName>
        <fullName evidence="2">Uncharacterized protein</fullName>
    </submittedName>
</protein>
<feature type="transmembrane region" description="Helical" evidence="1">
    <location>
        <begin position="16"/>
        <end position="35"/>
    </location>
</feature>
<keyword evidence="3" id="KW-1185">Reference proteome</keyword>
<keyword evidence="1" id="KW-0472">Membrane</keyword>